<reference evidence="5" key="1">
    <citation type="submission" date="2013-04" db="EMBL/GenBank/DDBJ databases">
        <title>The Genome Sequence of Fonticula alba ATCC 38817.</title>
        <authorList>
            <consortium name="The Broad Institute Genomics Platform"/>
            <person name="Russ C."/>
            <person name="Cuomo C."/>
            <person name="Burger G."/>
            <person name="Gray M.W."/>
            <person name="Holland P.W.H."/>
            <person name="King N."/>
            <person name="Lang F.B.F."/>
            <person name="Roger A.J."/>
            <person name="Ruiz-Trillo I."/>
            <person name="Brown M."/>
            <person name="Walker B."/>
            <person name="Young S."/>
            <person name="Zeng Q."/>
            <person name="Gargeya S."/>
            <person name="Fitzgerald M."/>
            <person name="Haas B."/>
            <person name="Abouelleil A."/>
            <person name="Allen A.W."/>
            <person name="Alvarado L."/>
            <person name="Arachchi H.M."/>
            <person name="Berlin A.M."/>
            <person name="Chapman S.B."/>
            <person name="Gainer-Dewar J."/>
            <person name="Goldberg J."/>
            <person name="Griggs A."/>
            <person name="Gujja S."/>
            <person name="Hansen M."/>
            <person name="Howarth C."/>
            <person name="Imamovic A."/>
            <person name="Ireland A."/>
            <person name="Larimer J."/>
            <person name="McCowan C."/>
            <person name="Murphy C."/>
            <person name="Pearson M."/>
            <person name="Poon T.W."/>
            <person name="Priest M."/>
            <person name="Roberts A."/>
            <person name="Saif S."/>
            <person name="Shea T."/>
            <person name="Sisk P."/>
            <person name="Sykes S."/>
            <person name="Wortman J."/>
            <person name="Nusbaum C."/>
            <person name="Birren B."/>
        </authorList>
    </citation>
    <scope>NUCLEOTIDE SEQUENCE [LARGE SCALE GENOMIC DNA]</scope>
    <source>
        <strain evidence="5">ATCC 38817</strain>
    </source>
</reference>
<evidence type="ECO:0000313" key="5">
    <source>
        <dbReference type="EMBL" id="KCV68195.1"/>
    </source>
</evidence>
<dbReference type="PANTHER" id="PTHR44675:SF1">
    <property type="entry name" value="P21-ACTIVATED PROTEIN KINASE-INTERACTING PROTEIN 1"/>
    <property type="match status" value="1"/>
</dbReference>
<dbReference type="AlphaFoldDB" id="A0A058Z1Q3"/>
<dbReference type="InterPro" id="IPR051959">
    <property type="entry name" value="PAK1-Kinase_Regulator"/>
</dbReference>
<name>A0A058Z1Q3_FONAL</name>
<dbReference type="RefSeq" id="XP_009497249.1">
    <property type="nucleotide sequence ID" value="XM_009498974.1"/>
</dbReference>
<keyword evidence="1 3" id="KW-0853">WD repeat</keyword>
<proteinExistence type="predicted"/>
<gene>
    <name evidence="5" type="ORF">H696_05124</name>
</gene>
<keyword evidence="2" id="KW-0677">Repeat</keyword>
<dbReference type="eggNOG" id="KOG0294">
    <property type="taxonomic scope" value="Eukaryota"/>
</dbReference>
<dbReference type="SUPFAM" id="SSF50978">
    <property type="entry name" value="WD40 repeat-like"/>
    <property type="match status" value="1"/>
</dbReference>
<dbReference type="Proteomes" id="UP000030693">
    <property type="component" value="Unassembled WGS sequence"/>
</dbReference>
<dbReference type="PROSITE" id="PS50082">
    <property type="entry name" value="WD_REPEATS_2"/>
    <property type="match status" value="2"/>
</dbReference>
<protein>
    <recommendedName>
        <fullName evidence="7">Anaphase-promoting complex subunit 4 WD40 domain-containing protein</fullName>
    </recommendedName>
</protein>
<dbReference type="GeneID" id="20529849"/>
<feature type="repeat" description="WD" evidence="3">
    <location>
        <begin position="407"/>
        <end position="438"/>
    </location>
</feature>
<accession>A0A058Z1Q3</accession>
<dbReference type="PANTHER" id="PTHR44675">
    <property type="entry name" value="PAK1 INTERACTING PROTEIN 1"/>
    <property type="match status" value="1"/>
</dbReference>
<dbReference type="PROSITE" id="PS00678">
    <property type="entry name" value="WD_REPEATS_1"/>
    <property type="match status" value="1"/>
</dbReference>
<dbReference type="InterPro" id="IPR001680">
    <property type="entry name" value="WD40_rpt"/>
</dbReference>
<feature type="repeat" description="WD" evidence="3">
    <location>
        <begin position="196"/>
        <end position="228"/>
    </location>
</feature>
<evidence type="ECO:0000256" key="3">
    <source>
        <dbReference type="PROSITE-ProRule" id="PRU00221"/>
    </source>
</evidence>
<dbReference type="InterPro" id="IPR036322">
    <property type="entry name" value="WD40_repeat_dom_sf"/>
</dbReference>
<dbReference type="Pfam" id="PF00400">
    <property type="entry name" value="WD40"/>
    <property type="match status" value="4"/>
</dbReference>
<dbReference type="InterPro" id="IPR019775">
    <property type="entry name" value="WD40_repeat_CS"/>
</dbReference>
<feature type="compositionally biased region" description="Polar residues" evidence="4">
    <location>
        <begin position="16"/>
        <end position="25"/>
    </location>
</feature>
<evidence type="ECO:0000256" key="1">
    <source>
        <dbReference type="ARBA" id="ARBA00022574"/>
    </source>
</evidence>
<evidence type="ECO:0008006" key="7">
    <source>
        <dbReference type="Google" id="ProtNLM"/>
    </source>
</evidence>
<dbReference type="STRING" id="691883.A0A058Z1Q3"/>
<dbReference type="EMBL" id="KB932209">
    <property type="protein sequence ID" value="KCV68195.1"/>
    <property type="molecule type" value="Genomic_DNA"/>
</dbReference>
<feature type="region of interest" description="Disordered" evidence="4">
    <location>
        <begin position="1"/>
        <end position="27"/>
    </location>
</feature>
<evidence type="ECO:0000256" key="2">
    <source>
        <dbReference type="ARBA" id="ARBA00022737"/>
    </source>
</evidence>
<evidence type="ECO:0000256" key="4">
    <source>
        <dbReference type="SAM" id="MobiDB-lite"/>
    </source>
</evidence>
<sequence length="483" mass="51951">MSNHKKKALRALSRANKATQGSGPSQVRVGAAAPLTSKAIAAAAETAAAVEAEVALSSVVKVSPVVRNSTDREPGVLRVIVSCYERTIFALDATLPLPLLDEHDPLRKNKSNALNPTQQIADSMDAQIQRILSKGKSDTISRADGTTVTMKPRFVTAAHVGSVQALAVSHNWVASGSVDEIVKLYHARRCVELGSLHKHEGSITALAFCGVRAEHLISGGDDGQIILWRSKDWLPLKVMKGHARGAIRGIAVHPSNQLAISIGRDNSSKSRMGHGEIGKTISSMRLWDLQIGKCAFRKTLPFDAISVQWSPDGLLYAVVFDRLVQVTSVTTGKNVCVYTPPSRSHCAAFVPCQDLDTQEERYILAVGLENGSLVLVNVHDGPVSAPEGGEDEDADAKPFAGHVLATIAAHTNRIKDLACQDGYLATTSSDGTVCLWDMHPLVKWASAPGVDLTLEIQEANHPQCVGRYHSGMRNICIRMIRVQ</sequence>
<dbReference type="InterPro" id="IPR015943">
    <property type="entry name" value="WD40/YVTN_repeat-like_dom_sf"/>
</dbReference>
<dbReference type="Gene3D" id="2.130.10.10">
    <property type="entry name" value="YVTN repeat-like/Quinoprotein amine dehydrogenase"/>
    <property type="match status" value="2"/>
</dbReference>
<dbReference type="OrthoDB" id="308449at2759"/>
<keyword evidence="6" id="KW-1185">Reference proteome</keyword>
<dbReference type="SMART" id="SM00320">
    <property type="entry name" value="WD40"/>
    <property type="match status" value="5"/>
</dbReference>
<evidence type="ECO:0000313" key="6">
    <source>
        <dbReference type="Proteomes" id="UP000030693"/>
    </source>
</evidence>
<organism evidence="5">
    <name type="scientific">Fonticula alba</name>
    <name type="common">Slime mold</name>
    <dbReference type="NCBI Taxonomy" id="691883"/>
    <lineage>
        <taxon>Eukaryota</taxon>
        <taxon>Rotosphaerida</taxon>
        <taxon>Fonticulaceae</taxon>
        <taxon>Fonticula</taxon>
    </lineage>
</organism>